<dbReference type="EMBL" id="MKIM01000027">
    <property type="protein sequence ID" value="OLP44224.1"/>
    <property type="molecule type" value="Genomic_DNA"/>
</dbReference>
<dbReference type="AlphaFoldDB" id="A0A1Q8ZQ53"/>
<organism evidence="1 2">
    <name type="scientific">Rhizobium oryziradicis</name>
    <dbReference type="NCBI Taxonomy" id="1867956"/>
    <lineage>
        <taxon>Bacteria</taxon>
        <taxon>Pseudomonadati</taxon>
        <taxon>Pseudomonadota</taxon>
        <taxon>Alphaproteobacteria</taxon>
        <taxon>Hyphomicrobiales</taxon>
        <taxon>Rhizobiaceae</taxon>
        <taxon>Rhizobium/Agrobacterium group</taxon>
        <taxon>Rhizobium</taxon>
    </lineage>
</organism>
<comment type="caution">
    <text evidence="1">The sequence shown here is derived from an EMBL/GenBank/DDBJ whole genome shotgun (WGS) entry which is preliminary data.</text>
</comment>
<reference evidence="1 2" key="1">
    <citation type="submission" date="2016-09" db="EMBL/GenBank/DDBJ databases">
        <title>Rhizobium oryziradicis sp. nov., isolated from the root of rice.</title>
        <authorList>
            <person name="Zhao J."/>
            <person name="Zhang X."/>
        </authorList>
    </citation>
    <scope>NUCLEOTIDE SEQUENCE [LARGE SCALE GENOMIC DNA]</scope>
    <source>
        <strain evidence="1 2">N19</strain>
    </source>
</reference>
<dbReference type="Proteomes" id="UP000186894">
    <property type="component" value="Unassembled WGS sequence"/>
</dbReference>
<dbReference type="OrthoDB" id="8416257at2"/>
<keyword evidence="2" id="KW-1185">Reference proteome</keyword>
<sequence>MSDISENAARTLSSALLACLDEVAPDNALLHAFGGWADAFKDLADGHDRESYKKPPAIVGVAALCVLQALRRASRHADMAPFLLELGDLFRVVYRYEPHDLPMTTLLSHFNFLHIPFILDWLEREQQAETPEWILKFKPHRREDWRDNSLDDALVSEVLSHPAINAYGPFVYDPAWVLEQQEKTLLLGPMDDRLESVREFESLILMNALNANMPERALPLLDEKLERYLESPIRDGQNFIFNAICVLAGVGDNDRALRTAKALVRIGYHLTFRFFVDPEKDDVWNRETRQHEWLADLVKTPEYQKFLDDIEGKIVNYTDPDQTTFAFLQDGIYKGKARKKCNLTKTLIEPGTKVVRIRGLCGKSVEQELRLAAATAFDDGRWAERRREFEENRVPLHLVFSRNYRKHWRSPHIAAFAYDVRDAGTVDIKRAVQLVADHQPPPIWREWYTERHQRLEDGFPIFEGAEGYGDAVNLIWRLVKAGYGEPFMQAARDLPTEKADKVFAMLGTFAFPLFRAGAQSHFGIRDLPEIMEIVFKERLTVEEHLRVADFGHEHPRYRAALLSARHAYGLHLYSNYGPTVDWFLQGLDHFSLAKGCHLLFFFIHHIDEDEILEKMMETGWLPSSNGGSSSSDIYGNSSHFYMRTVLFHLALNAPERVRPWIDRPLIQAHCYMSVDRETFRLVDKLLKSTSSVAGKMRS</sequence>
<dbReference type="STRING" id="1867956.BJF95_06600"/>
<gene>
    <name evidence="1" type="ORF">BJF95_06600</name>
</gene>
<protein>
    <submittedName>
        <fullName evidence="1">Uncharacterized protein</fullName>
    </submittedName>
</protein>
<accession>A0A1Q8ZQ53</accession>
<evidence type="ECO:0000313" key="2">
    <source>
        <dbReference type="Proteomes" id="UP000186894"/>
    </source>
</evidence>
<evidence type="ECO:0000313" key="1">
    <source>
        <dbReference type="EMBL" id="OLP44224.1"/>
    </source>
</evidence>
<name>A0A1Q8ZQ53_9HYPH</name>
<proteinExistence type="predicted"/>
<dbReference type="RefSeq" id="WP_075639730.1">
    <property type="nucleotide sequence ID" value="NZ_MKIM01000027.1"/>
</dbReference>